<dbReference type="EMBL" id="NHPB01000109">
    <property type="protein sequence ID" value="OYR67380.1"/>
    <property type="molecule type" value="Genomic_DNA"/>
</dbReference>
<organism evidence="2 3">
    <name type="scientific">Halorubrum ezzemoulense</name>
    <name type="common">Halorubrum chaoviator</name>
    <dbReference type="NCBI Taxonomy" id="337243"/>
    <lineage>
        <taxon>Archaea</taxon>
        <taxon>Methanobacteriati</taxon>
        <taxon>Methanobacteriota</taxon>
        <taxon>Stenosarchaea group</taxon>
        <taxon>Halobacteria</taxon>
        <taxon>Halobacteriales</taxon>
        <taxon>Haloferacaceae</taxon>
        <taxon>Halorubrum</taxon>
    </lineage>
</organism>
<keyword evidence="1" id="KW-0472">Membrane</keyword>
<feature type="transmembrane region" description="Helical" evidence="1">
    <location>
        <begin position="116"/>
        <end position="135"/>
    </location>
</feature>
<protein>
    <submittedName>
        <fullName evidence="2">Uncharacterized protein</fullName>
    </submittedName>
</protein>
<dbReference type="AlphaFoldDB" id="A0A256JF60"/>
<reference evidence="2 3" key="1">
    <citation type="journal article" date="2014" name="Front. Microbiol.">
        <title>Population and genomic analysis of the genus Halorubrum.</title>
        <authorList>
            <person name="Fullmer M.S."/>
            <person name="Soucy S.M."/>
            <person name="Swithers K.S."/>
            <person name="Makkay A.M."/>
            <person name="Wheeler R."/>
            <person name="Ventosa A."/>
            <person name="Gogarten J.P."/>
            <person name="Papke R.T."/>
        </authorList>
    </citation>
    <scope>NUCLEOTIDE SEQUENCE [LARGE SCALE GENOMIC DNA]</scope>
    <source>
        <strain evidence="2 3">G37</strain>
    </source>
</reference>
<dbReference type="Proteomes" id="UP000216758">
    <property type="component" value="Unassembled WGS sequence"/>
</dbReference>
<evidence type="ECO:0000256" key="1">
    <source>
        <dbReference type="SAM" id="Phobius"/>
    </source>
</evidence>
<keyword evidence="1" id="KW-0812">Transmembrane</keyword>
<gene>
    <name evidence="2" type="ORF">DJ78_15745</name>
</gene>
<evidence type="ECO:0000313" key="2">
    <source>
        <dbReference type="EMBL" id="OYR67380.1"/>
    </source>
</evidence>
<sequence>MSSSGDSSLLTFLNGDTSGENPILNAANPVQWGRLGKAIGTSVIATVVAGVTDFISAGADAFASIFGGFAGFIEGWQEPLGAGGRPTVDSPGVIELTLGAVGSAYSSAFQFSTANFGILSLPINVAIVLASVYVLSVGLRSAASRFAGGG</sequence>
<name>A0A256JF60_HALEZ</name>
<evidence type="ECO:0000313" key="3">
    <source>
        <dbReference type="Proteomes" id="UP000216758"/>
    </source>
</evidence>
<proteinExistence type="predicted"/>
<keyword evidence="1" id="KW-1133">Transmembrane helix</keyword>
<accession>A0A256JF60</accession>
<dbReference type="OrthoDB" id="221204at2157"/>
<comment type="caution">
    <text evidence="2">The sequence shown here is derived from an EMBL/GenBank/DDBJ whole genome shotgun (WGS) entry which is preliminary data.</text>
</comment>